<organism evidence="3 4">
    <name type="scientific">Tessaracoccus lapidicaptus</name>
    <dbReference type="NCBI Taxonomy" id="1427523"/>
    <lineage>
        <taxon>Bacteria</taxon>
        <taxon>Bacillati</taxon>
        <taxon>Actinomycetota</taxon>
        <taxon>Actinomycetes</taxon>
        <taxon>Propionibacteriales</taxon>
        <taxon>Propionibacteriaceae</taxon>
        <taxon>Tessaracoccus</taxon>
    </lineage>
</organism>
<keyword evidence="1" id="KW-0472">Membrane</keyword>
<protein>
    <recommendedName>
        <fullName evidence="2">General stress protein 17M-like domain-containing protein</fullName>
    </recommendedName>
</protein>
<dbReference type="RefSeq" id="WP_061616799.1">
    <property type="nucleotide sequence ID" value="NZ_JBDXXE010000009.1"/>
</dbReference>
<dbReference type="InterPro" id="IPR025889">
    <property type="entry name" value="GSP17M-like_dom"/>
</dbReference>
<comment type="caution">
    <text evidence="3">The sequence shown here is derived from an EMBL/GenBank/DDBJ whole genome shotgun (WGS) entry which is preliminary data.</text>
</comment>
<evidence type="ECO:0000259" key="2">
    <source>
        <dbReference type="Pfam" id="PF11181"/>
    </source>
</evidence>
<feature type="domain" description="General stress protein 17M-like" evidence="2">
    <location>
        <begin position="17"/>
        <end position="96"/>
    </location>
</feature>
<evidence type="ECO:0000313" key="3">
    <source>
        <dbReference type="EMBL" id="OCL36448.1"/>
    </source>
</evidence>
<evidence type="ECO:0000313" key="4">
    <source>
        <dbReference type="Proteomes" id="UP000093501"/>
    </source>
</evidence>
<feature type="transmembrane region" description="Helical" evidence="1">
    <location>
        <begin position="95"/>
        <end position="115"/>
    </location>
</feature>
<reference evidence="4" key="1">
    <citation type="submission" date="2016-07" db="EMBL/GenBank/DDBJ databases">
        <authorList>
            <person name="Florea S."/>
            <person name="Webb J.S."/>
            <person name="Jaromczyk J."/>
            <person name="Schardl C.L."/>
        </authorList>
    </citation>
    <scope>NUCLEOTIDE SEQUENCE [LARGE SCALE GENOMIC DNA]</scope>
    <source>
        <strain evidence="4">IPBSL-7</strain>
    </source>
</reference>
<keyword evidence="1" id="KW-0812">Transmembrane</keyword>
<dbReference type="AlphaFoldDB" id="A0A1C0APU8"/>
<keyword evidence="1" id="KW-1133">Transmembrane helix</keyword>
<accession>A0A1C0APU8</accession>
<evidence type="ECO:0000256" key="1">
    <source>
        <dbReference type="SAM" id="Phobius"/>
    </source>
</evidence>
<dbReference type="Proteomes" id="UP000093501">
    <property type="component" value="Unassembled WGS sequence"/>
</dbReference>
<dbReference type="Pfam" id="PF11181">
    <property type="entry name" value="YflT"/>
    <property type="match status" value="1"/>
</dbReference>
<sequence>MTEPMSSRLMQLNYPQHVAEFVTYEEAQSAVDYLADQKFAVENLLIVGTNLKLLERVTGRRTWATVLGEGALSGLTTGLFVGVMLMLFVGNGNFAMLYVGLAMGVAFGILARMLAHALTGGKRDFNSARVTVATRYEVLAEHKVAQQARDMLAERPGARAAMFE</sequence>
<feature type="transmembrane region" description="Helical" evidence="1">
    <location>
        <begin position="66"/>
        <end position="89"/>
    </location>
</feature>
<keyword evidence="4" id="KW-1185">Reference proteome</keyword>
<proteinExistence type="predicted"/>
<gene>
    <name evidence="3" type="ORF">BCR15_00845</name>
</gene>
<name>A0A1C0APU8_9ACTN</name>
<dbReference type="EMBL" id="MBQD01000011">
    <property type="protein sequence ID" value="OCL36448.1"/>
    <property type="molecule type" value="Genomic_DNA"/>
</dbReference>